<evidence type="ECO:0000313" key="2">
    <source>
        <dbReference type="EMBL" id="KDQ16668.1"/>
    </source>
</evidence>
<name>A0A067MLN3_BOTB1</name>
<dbReference type="Proteomes" id="UP000027195">
    <property type="component" value="Unassembled WGS sequence"/>
</dbReference>
<keyword evidence="3" id="KW-1185">Reference proteome</keyword>
<evidence type="ECO:0000313" key="3">
    <source>
        <dbReference type="Proteomes" id="UP000027195"/>
    </source>
</evidence>
<dbReference type="EMBL" id="KL198026">
    <property type="protein sequence ID" value="KDQ16668.1"/>
    <property type="molecule type" value="Genomic_DNA"/>
</dbReference>
<sequence>MLMAVQHRQPGLSSLALGLELTCMCTQEARGRRGQGAKSWIMSRSCIRPNPMHALPVQAELFILHIEGDMSKCDPTITLTAQGCASADVSHRRDSNNEHEAANRAEDM</sequence>
<dbReference type="HOGENOM" id="CLU_2196502_0_0_1"/>
<reference evidence="3" key="1">
    <citation type="journal article" date="2014" name="Proc. Natl. Acad. Sci. U.S.A.">
        <title>Extensive sampling of basidiomycete genomes demonstrates inadequacy of the white-rot/brown-rot paradigm for wood decay fungi.</title>
        <authorList>
            <person name="Riley R."/>
            <person name="Salamov A.A."/>
            <person name="Brown D.W."/>
            <person name="Nagy L.G."/>
            <person name="Floudas D."/>
            <person name="Held B.W."/>
            <person name="Levasseur A."/>
            <person name="Lombard V."/>
            <person name="Morin E."/>
            <person name="Otillar R."/>
            <person name="Lindquist E.A."/>
            <person name="Sun H."/>
            <person name="LaButti K.M."/>
            <person name="Schmutz J."/>
            <person name="Jabbour D."/>
            <person name="Luo H."/>
            <person name="Baker S.E."/>
            <person name="Pisabarro A.G."/>
            <person name="Walton J.D."/>
            <person name="Blanchette R.A."/>
            <person name="Henrissat B."/>
            <person name="Martin F."/>
            <person name="Cullen D."/>
            <person name="Hibbett D.S."/>
            <person name="Grigoriev I.V."/>
        </authorList>
    </citation>
    <scope>NUCLEOTIDE SEQUENCE [LARGE SCALE GENOMIC DNA]</scope>
    <source>
        <strain evidence="3">FD-172 SS1</strain>
    </source>
</reference>
<organism evidence="2 3">
    <name type="scientific">Botryobasidium botryosum (strain FD-172 SS1)</name>
    <dbReference type="NCBI Taxonomy" id="930990"/>
    <lineage>
        <taxon>Eukaryota</taxon>
        <taxon>Fungi</taxon>
        <taxon>Dikarya</taxon>
        <taxon>Basidiomycota</taxon>
        <taxon>Agaricomycotina</taxon>
        <taxon>Agaricomycetes</taxon>
        <taxon>Cantharellales</taxon>
        <taxon>Botryobasidiaceae</taxon>
        <taxon>Botryobasidium</taxon>
    </lineage>
</organism>
<proteinExistence type="predicted"/>
<feature type="compositionally biased region" description="Basic and acidic residues" evidence="1">
    <location>
        <begin position="89"/>
        <end position="108"/>
    </location>
</feature>
<feature type="region of interest" description="Disordered" evidence="1">
    <location>
        <begin position="87"/>
        <end position="108"/>
    </location>
</feature>
<gene>
    <name evidence="2" type="ORF">BOTBODRAFT_237378</name>
</gene>
<protein>
    <submittedName>
        <fullName evidence="2">Uncharacterized protein</fullName>
    </submittedName>
</protein>
<accession>A0A067MLN3</accession>
<dbReference type="AlphaFoldDB" id="A0A067MLN3"/>
<dbReference type="InParanoid" id="A0A067MLN3"/>
<evidence type="ECO:0000256" key="1">
    <source>
        <dbReference type="SAM" id="MobiDB-lite"/>
    </source>
</evidence>